<name>A0A7J6QK16_PEROL</name>
<keyword evidence="3" id="KW-1185">Reference proteome</keyword>
<evidence type="ECO:0000313" key="2">
    <source>
        <dbReference type="EMBL" id="KAF4708461.1"/>
    </source>
</evidence>
<dbReference type="EMBL" id="JABANO010032500">
    <property type="protein sequence ID" value="KAF4708461.1"/>
    <property type="molecule type" value="Genomic_DNA"/>
</dbReference>
<evidence type="ECO:0000256" key="1">
    <source>
        <dbReference type="SAM" id="SignalP"/>
    </source>
</evidence>
<feature type="chain" id="PRO_5029866736" evidence="1">
    <location>
        <begin position="17"/>
        <end position="426"/>
    </location>
</feature>
<feature type="signal peptide" evidence="1">
    <location>
        <begin position="1"/>
        <end position="16"/>
    </location>
</feature>
<comment type="caution">
    <text evidence="2">The sequence shown here is derived from an EMBL/GenBank/DDBJ whole genome shotgun (WGS) entry which is preliminary data.</text>
</comment>
<organism evidence="2 3">
    <name type="scientific">Perkinsus olseni</name>
    <name type="common">Perkinsus atlanticus</name>
    <dbReference type="NCBI Taxonomy" id="32597"/>
    <lineage>
        <taxon>Eukaryota</taxon>
        <taxon>Sar</taxon>
        <taxon>Alveolata</taxon>
        <taxon>Perkinsozoa</taxon>
        <taxon>Perkinsea</taxon>
        <taxon>Perkinsida</taxon>
        <taxon>Perkinsidae</taxon>
        <taxon>Perkinsus</taxon>
    </lineage>
</organism>
<proteinExistence type="predicted"/>
<dbReference type="Proteomes" id="UP000553632">
    <property type="component" value="Unassembled WGS sequence"/>
</dbReference>
<accession>A0A7J6QK16</accession>
<gene>
    <name evidence="2" type="ORF">FOZ63_009029</name>
</gene>
<protein>
    <submittedName>
        <fullName evidence="2">Uncharacterized protein</fullName>
    </submittedName>
</protein>
<keyword evidence="1" id="KW-0732">Signal</keyword>
<dbReference type="AlphaFoldDB" id="A0A7J6QK16"/>
<evidence type="ECO:0000313" key="3">
    <source>
        <dbReference type="Proteomes" id="UP000553632"/>
    </source>
</evidence>
<sequence>MFLPYILIMQLCRAAAESVKVPLGLYTPRNWTTAQVRAELNFLDDSTVKYKIYTPQHDSWTLASFPMLMRGSSVVAVRVPTIQMDFWMRNHPGAFNEWGLKVFFYDPVQNRITVNAAGASFQLLHDSDPAEDAGPVTTTPPDGIYQSVDEIDDPHGFFPSSRLEVTIGFWKERGRALYRIVKGNAEYSFPFEVDFSMISSSLIRVRVPQNQLHGLHGRFPGLSNDYFYMNLGYDPKTDVVTLLLNELRVVTLQRVQTGTPASTSALPTLTAKPTANCGHRCRPFGDFCVNSNTARMSLSFRDQHTTTFAALYEGTHLLARGASYYVIEESDRVVISVDVINSALNDELRKINWLGFTLLNFTFDPDRNVVMLERHGLIAHMYSSLDCAAAIEAPPKEATGNQGGSGRGVPQAAGDFILDLVKLLLS</sequence>
<reference evidence="2 3" key="1">
    <citation type="submission" date="2020-04" db="EMBL/GenBank/DDBJ databases">
        <title>Perkinsus olseni comparative genomics.</title>
        <authorList>
            <person name="Bogema D.R."/>
        </authorList>
    </citation>
    <scope>NUCLEOTIDE SEQUENCE [LARGE SCALE GENOMIC DNA]</scope>
    <source>
        <strain evidence="2 3">ATCC PRA-207</strain>
    </source>
</reference>